<evidence type="ECO:0000313" key="3">
    <source>
        <dbReference type="Proteomes" id="UP001331561"/>
    </source>
</evidence>
<keyword evidence="1" id="KW-0732">Signal</keyword>
<evidence type="ECO:0000313" key="2">
    <source>
        <dbReference type="EMBL" id="MEC5385328.1"/>
    </source>
</evidence>
<dbReference type="Gene3D" id="2.70.98.70">
    <property type="match status" value="1"/>
</dbReference>
<dbReference type="SUPFAM" id="SSF48230">
    <property type="entry name" value="Chondroitin AC/alginate lyase"/>
    <property type="match status" value="1"/>
</dbReference>
<sequence length="634" mass="69676">MSLPQMILRTGWALALIAANALGNPAAAYAELDWQRVTDLTRVVPAQARGSGPVCSDRAAWEAPGMAARLSALTAAASKLLVQNFPEWNDDAYLEYSRKGTRPNGERMMNARKAWLYPLVIAECVEWKGRFLPAIERTLSELDAQATWTWATHDATLRNFRDHRYEVDLLAADTAHELAQTLYMLGPQLGAEVRGKTMEALEARVFAPMRQSFNQGGRDHWWLQADHNWNAVCLKGVVGAALAVLPDARDRAMFVAAGEHYIRKYVAGFPADGYALEGPGYWNYGFSHFTELRELLMQATAATVDLFADARVREVALYAYRIEMLPGNIAAFGDASRNTKMDDFTRAYANQVFALGMPQQLASLPITAVQAPNSAPLVKAVMTLFAQPAAVPEASTPARGNTRIGLQSYFDQVGVLVSRPASSGRLGVSIKSGGNGNHSHNDVGSYAIGLVAEQPTGDVGMTVYSAKTFSKQRYTIKGINSYGHPVPLPAGTLQSEATKVAPRVLTTQFSDAADEITLDIMAAYTEPSMVSLTRRLRHERGRSENVLIEDRFAFRSPQIFETALIAGNNWKDRGDGRIALWQKNEVLQAQVESSAPYELVSEKVDEEGLTFTRIAIRLKDPASEGFVRVRFVPD</sequence>
<evidence type="ECO:0000256" key="1">
    <source>
        <dbReference type="SAM" id="SignalP"/>
    </source>
</evidence>
<accession>A0ABU6K0L6</accession>
<feature type="chain" id="PRO_5045805778" description="Heparinase II/III-like protein" evidence="1">
    <location>
        <begin position="31"/>
        <end position="634"/>
    </location>
</feature>
<name>A0ABU6K0L6_9RHOO</name>
<keyword evidence="3" id="KW-1185">Reference proteome</keyword>
<protein>
    <recommendedName>
        <fullName evidence="4">Heparinase II/III-like protein</fullName>
    </recommendedName>
</protein>
<dbReference type="Gene3D" id="1.50.10.100">
    <property type="entry name" value="Chondroitin AC/alginate lyase"/>
    <property type="match status" value="1"/>
</dbReference>
<dbReference type="RefSeq" id="WP_327598286.1">
    <property type="nucleotide sequence ID" value="NZ_JAYXHS010000001.1"/>
</dbReference>
<dbReference type="EMBL" id="JAYXHS010000001">
    <property type="protein sequence ID" value="MEC5385328.1"/>
    <property type="molecule type" value="Genomic_DNA"/>
</dbReference>
<dbReference type="Proteomes" id="UP001331561">
    <property type="component" value="Unassembled WGS sequence"/>
</dbReference>
<dbReference type="InterPro" id="IPR008929">
    <property type="entry name" value="Chondroitin_lyas"/>
</dbReference>
<comment type="caution">
    <text evidence="2">The sequence shown here is derived from an EMBL/GenBank/DDBJ whole genome shotgun (WGS) entry which is preliminary data.</text>
</comment>
<proteinExistence type="predicted"/>
<evidence type="ECO:0008006" key="4">
    <source>
        <dbReference type="Google" id="ProtNLM"/>
    </source>
</evidence>
<feature type="signal peptide" evidence="1">
    <location>
        <begin position="1"/>
        <end position="30"/>
    </location>
</feature>
<organism evidence="2 3">
    <name type="scientific">Uliginosibacterium silvisoli</name>
    <dbReference type="NCBI Taxonomy" id="3114758"/>
    <lineage>
        <taxon>Bacteria</taxon>
        <taxon>Pseudomonadati</taxon>
        <taxon>Pseudomonadota</taxon>
        <taxon>Betaproteobacteria</taxon>
        <taxon>Rhodocyclales</taxon>
        <taxon>Zoogloeaceae</taxon>
        <taxon>Uliginosibacterium</taxon>
    </lineage>
</organism>
<gene>
    <name evidence="2" type="ORF">VVD49_06310</name>
</gene>
<reference evidence="2 3" key="1">
    <citation type="submission" date="2024-01" db="EMBL/GenBank/DDBJ databases">
        <title>Uliginosibacterium soil sp. nov.</title>
        <authorList>
            <person name="Lv Y."/>
        </authorList>
    </citation>
    <scope>NUCLEOTIDE SEQUENCE [LARGE SCALE GENOMIC DNA]</scope>
    <source>
        <strain evidence="2 3">H3</strain>
    </source>
</reference>